<dbReference type="GO" id="GO:0007035">
    <property type="term" value="P:vacuolar acidification"/>
    <property type="evidence" value="ECO:0007669"/>
    <property type="project" value="TreeGrafter"/>
</dbReference>
<dbReference type="GO" id="GO:0043291">
    <property type="term" value="C:RAVE complex"/>
    <property type="evidence" value="ECO:0007669"/>
    <property type="project" value="TreeGrafter"/>
</dbReference>
<sequence length="312" mass="34326">MTFKVNDEVSFEVAYGKLREISRQTSLMGLDSLQLPDNERQPSLKILWDVSVSPIEICAYFGREKVGSFPCNHHNQFASWKDVQRNISSENENADSLDNRVGEKIGGNVLYKETKSGHDGTVLDKDGFLETNRKRLGPRGDVTFFNNPKEVMKRSGELFELEVELTIWQQAEYIWSVSDWPQDGWAGCESTPVPTYVSQGIGLGSKRGAHLGLGGATIGVGSLARPGKDLTGGGAFGIPGYAGIGAVGLGWGEEDFEEFRDPPATVENIHSRALSRHPSMPFLLVGSSNTHVYLWEVIIFSDNAKLSVVLFD</sequence>
<dbReference type="Proteomes" id="UP000287651">
    <property type="component" value="Unassembled WGS sequence"/>
</dbReference>
<evidence type="ECO:0000313" key="1">
    <source>
        <dbReference type="EMBL" id="RRT56787.1"/>
    </source>
</evidence>
<reference evidence="1 2" key="1">
    <citation type="journal article" date="2014" name="Agronomy (Basel)">
        <title>A Draft Genome Sequence for Ensete ventricosum, the Drought-Tolerant Tree Against Hunger.</title>
        <authorList>
            <person name="Harrison J."/>
            <person name="Moore K.A."/>
            <person name="Paszkiewicz K."/>
            <person name="Jones T."/>
            <person name="Grant M."/>
            <person name="Ambacheew D."/>
            <person name="Muzemil S."/>
            <person name="Studholme D.J."/>
        </authorList>
    </citation>
    <scope>NUCLEOTIDE SEQUENCE [LARGE SCALE GENOMIC DNA]</scope>
</reference>
<accession>A0A426YYH1</accession>
<gene>
    <name evidence="1" type="ORF">B296_00047641</name>
</gene>
<dbReference type="PANTHER" id="PTHR13950:SF9">
    <property type="entry name" value="RABCONNECTIN-3A"/>
    <property type="match status" value="1"/>
</dbReference>
<proteinExistence type="predicted"/>
<protein>
    <submittedName>
        <fullName evidence="1">Uncharacterized protein</fullName>
    </submittedName>
</protein>
<dbReference type="PANTHER" id="PTHR13950">
    <property type="entry name" value="RABCONNECTIN-RELATED"/>
    <property type="match status" value="1"/>
</dbReference>
<organism evidence="1 2">
    <name type="scientific">Ensete ventricosum</name>
    <name type="common">Abyssinian banana</name>
    <name type="synonym">Musa ensete</name>
    <dbReference type="NCBI Taxonomy" id="4639"/>
    <lineage>
        <taxon>Eukaryota</taxon>
        <taxon>Viridiplantae</taxon>
        <taxon>Streptophyta</taxon>
        <taxon>Embryophyta</taxon>
        <taxon>Tracheophyta</taxon>
        <taxon>Spermatophyta</taxon>
        <taxon>Magnoliopsida</taxon>
        <taxon>Liliopsida</taxon>
        <taxon>Zingiberales</taxon>
        <taxon>Musaceae</taxon>
        <taxon>Ensete</taxon>
    </lineage>
</organism>
<name>A0A426YYH1_ENSVE</name>
<dbReference type="InterPro" id="IPR052208">
    <property type="entry name" value="DmX-like/RAVE_component"/>
</dbReference>
<comment type="caution">
    <text evidence="1">The sequence shown here is derived from an EMBL/GenBank/DDBJ whole genome shotgun (WGS) entry which is preliminary data.</text>
</comment>
<dbReference type="EMBL" id="AMZH03009465">
    <property type="protein sequence ID" value="RRT56787.1"/>
    <property type="molecule type" value="Genomic_DNA"/>
</dbReference>
<dbReference type="AlphaFoldDB" id="A0A426YYH1"/>
<evidence type="ECO:0000313" key="2">
    <source>
        <dbReference type="Proteomes" id="UP000287651"/>
    </source>
</evidence>